<proteinExistence type="predicted"/>
<gene>
    <name evidence="1" type="ORF">FYJ84_05005</name>
</gene>
<dbReference type="GeneID" id="96778265"/>
<dbReference type="Gene3D" id="3.40.50.1820">
    <property type="entry name" value="alpha/beta hydrolase"/>
    <property type="match status" value="1"/>
</dbReference>
<accession>A0A6I2UC79</accession>
<dbReference type="Proteomes" id="UP000433181">
    <property type="component" value="Unassembled WGS sequence"/>
</dbReference>
<dbReference type="RefSeq" id="WP_154406515.1">
    <property type="nucleotide sequence ID" value="NZ_VUNR01000007.1"/>
</dbReference>
<dbReference type="EMBL" id="VUNR01000007">
    <property type="protein sequence ID" value="MSU08347.1"/>
    <property type="molecule type" value="Genomic_DNA"/>
</dbReference>
<keyword evidence="2" id="KW-1185">Reference proteome</keyword>
<dbReference type="SUPFAM" id="SSF53474">
    <property type="entry name" value="alpha/beta-Hydrolases"/>
    <property type="match status" value="1"/>
</dbReference>
<evidence type="ECO:0000313" key="1">
    <source>
        <dbReference type="EMBL" id="MSU08347.1"/>
    </source>
</evidence>
<protein>
    <submittedName>
        <fullName evidence="1">Alpha/beta hydrolase</fullName>
    </submittedName>
</protein>
<evidence type="ECO:0000313" key="2">
    <source>
        <dbReference type="Proteomes" id="UP000433181"/>
    </source>
</evidence>
<name>A0A6I2UC79_9FIRM</name>
<reference evidence="1 2" key="1">
    <citation type="submission" date="2019-08" db="EMBL/GenBank/DDBJ databases">
        <title>In-depth cultivation of the pig gut microbiome towards novel bacterial diversity and tailored functional studies.</title>
        <authorList>
            <person name="Wylensek D."/>
            <person name="Hitch T.C.A."/>
            <person name="Clavel T."/>
        </authorList>
    </citation>
    <scope>NUCLEOTIDE SEQUENCE [LARGE SCALE GENOMIC DNA]</scope>
    <source>
        <strain evidence="1 2">WCA-693-APC-5D-A</strain>
    </source>
</reference>
<dbReference type="GO" id="GO:0016787">
    <property type="term" value="F:hydrolase activity"/>
    <property type="evidence" value="ECO:0007669"/>
    <property type="project" value="UniProtKB-KW"/>
</dbReference>
<dbReference type="InterPro" id="IPR029058">
    <property type="entry name" value="AB_hydrolase_fold"/>
</dbReference>
<dbReference type="AlphaFoldDB" id="A0A6I2UC79"/>
<comment type="caution">
    <text evidence="1">The sequence shown here is derived from an EMBL/GenBank/DDBJ whole genome shotgun (WGS) entry which is preliminary data.</text>
</comment>
<keyword evidence="1" id="KW-0378">Hydrolase</keyword>
<organism evidence="1 2">
    <name type="scientific">Anaerovibrio slackiae</name>
    <dbReference type="NCBI Taxonomy" id="2652309"/>
    <lineage>
        <taxon>Bacteria</taxon>
        <taxon>Bacillati</taxon>
        <taxon>Bacillota</taxon>
        <taxon>Negativicutes</taxon>
        <taxon>Selenomonadales</taxon>
        <taxon>Selenomonadaceae</taxon>
        <taxon>Anaerovibrio</taxon>
    </lineage>
</organism>
<sequence>MKNNKAVLYVHGKGGNAAEAAFYEAIFPECDVMGFDYKAETPWESIGEFQAEAKRLLSEYDSVILVANSIGAYFSLLSLADMPIEKAYFISPIANMEKLILDMMQWAGVTEDEIKEKGVIATDFGEDLSWEYLTWVRSHPVSWHIPTEILYGSEDNLQSMDTVKAFTAGCGAGLTVMEHGEHWFHTEEQMQFLREWLVGCEAKNKG</sequence>